<dbReference type="InterPro" id="IPR010791">
    <property type="entry name" value="AttH_dom"/>
</dbReference>
<evidence type="ECO:0000259" key="2">
    <source>
        <dbReference type="Pfam" id="PF07143"/>
    </source>
</evidence>
<sequence length="373" mass="40723">MRRRVALFYPIGLWAGNARAADAAAQAPALGVSERRLQFPADFGAHPDTRIEWWYATGALVAAEAPRGAAPTHGFQLTFFRARTGLDAAQPSRFAAHQLVFAHAAVSEVSGGRLRHDERIARAVLGVAGAATGDTRAWIRDWQLAREDTASPPGSRYRARLASDAAGFTLDLALSTTQPLLLQGRAGYSRKGPDPGQASHYYSQPQLAVEGTLVLDGRRRPVRGRAWLDHEWSDTLLHPEAVGWDWIGMNLDDGSALTAFRLRRADGRTLYAGGSWRTAGGPVRAFGADELRFAPGRSWTSPRTRARYPVAWQVDTPLGRFGVEALFDDQELDSRASTGTVYWEGLSRLTDAAGRPVGGGYLEMTGYVERLRL</sequence>
<dbReference type="Gene3D" id="2.40.370.10">
    <property type="entry name" value="AttH-like domain"/>
    <property type="match status" value="2"/>
</dbReference>
<dbReference type="OrthoDB" id="9770826at2"/>
<dbReference type="SUPFAM" id="SSF159245">
    <property type="entry name" value="AttH-like"/>
    <property type="match status" value="1"/>
</dbReference>
<feature type="domain" description="AttH" evidence="2">
    <location>
        <begin position="51"/>
        <end position="234"/>
    </location>
</feature>
<protein>
    <submittedName>
        <fullName evidence="3">AttH component of AttEFGH ABC transport system</fullName>
    </submittedName>
</protein>
<evidence type="ECO:0000313" key="4">
    <source>
        <dbReference type="Proteomes" id="UP000037660"/>
    </source>
</evidence>
<comment type="caution">
    <text evidence="3">The sequence shown here is derived from an EMBL/GenBank/DDBJ whole genome shotgun (WGS) entry which is preliminary data.</text>
</comment>
<keyword evidence="1" id="KW-0732">Signal</keyword>
<dbReference type="Pfam" id="PF17186">
    <property type="entry name" value="Lipocalin_9"/>
    <property type="match status" value="1"/>
</dbReference>
<proteinExistence type="predicted"/>
<reference evidence="3 4" key="2">
    <citation type="journal article" date="2016" name="Science">
        <title>A bacterium that degrades and assimilates poly(ethylene terephthalate).</title>
        <authorList>
            <person name="Yoshida S."/>
            <person name="Hiraga K."/>
            <person name="Takehana T."/>
            <person name="Taniguchi I."/>
            <person name="Yamaji H."/>
            <person name="Maeda Y."/>
            <person name="Toyohara K."/>
            <person name="Miyamoto K."/>
            <person name="Kimura Y."/>
            <person name="Oda K."/>
        </authorList>
    </citation>
    <scope>NUCLEOTIDE SEQUENCE [LARGE SCALE GENOMIC DNA]</scope>
    <source>
        <strain evidence="4">NBRC 110686 / TISTR 2288 / 201-F6</strain>
    </source>
</reference>
<keyword evidence="4" id="KW-1185">Reference proteome</keyword>
<feature type="signal peptide" evidence="1">
    <location>
        <begin position="1"/>
        <end position="20"/>
    </location>
</feature>
<dbReference type="Proteomes" id="UP000037660">
    <property type="component" value="Unassembled WGS sequence"/>
</dbReference>
<name>A0A0K8P6M5_PISS1</name>
<dbReference type="RefSeq" id="WP_054022128.1">
    <property type="nucleotide sequence ID" value="NZ_BBYR01000069.1"/>
</dbReference>
<evidence type="ECO:0000313" key="3">
    <source>
        <dbReference type="EMBL" id="GAP38267.1"/>
    </source>
</evidence>
<dbReference type="Pfam" id="PF07143">
    <property type="entry name" value="CrtC"/>
    <property type="match status" value="1"/>
</dbReference>
<dbReference type="PANTHER" id="PTHR38591">
    <property type="entry name" value="HYDROLASE"/>
    <property type="match status" value="1"/>
</dbReference>
<organism evidence="3 4">
    <name type="scientific">Piscinibacter sakaiensis</name>
    <name type="common">Ideonella sakaiensis</name>
    <dbReference type="NCBI Taxonomy" id="1547922"/>
    <lineage>
        <taxon>Bacteria</taxon>
        <taxon>Pseudomonadati</taxon>
        <taxon>Pseudomonadota</taxon>
        <taxon>Betaproteobacteria</taxon>
        <taxon>Burkholderiales</taxon>
        <taxon>Sphaerotilaceae</taxon>
        <taxon>Piscinibacter</taxon>
    </lineage>
</organism>
<dbReference type="EMBL" id="BBYR01000069">
    <property type="protein sequence ID" value="GAP38267.1"/>
    <property type="molecule type" value="Genomic_DNA"/>
</dbReference>
<dbReference type="InterPro" id="IPR023374">
    <property type="entry name" value="AttH-like_dom_sf"/>
</dbReference>
<accession>A0A0K8P6M5</accession>
<feature type="chain" id="PRO_5005513770" evidence="1">
    <location>
        <begin position="21"/>
        <end position="373"/>
    </location>
</feature>
<dbReference type="STRING" id="1547922.ISF6_4461"/>
<reference evidence="4" key="1">
    <citation type="submission" date="2015-07" db="EMBL/GenBank/DDBJ databases">
        <title>Discovery of a poly(ethylene terephthalate assimilation.</title>
        <authorList>
            <person name="Yoshida S."/>
            <person name="Hiraga K."/>
            <person name="Takehana T."/>
            <person name="Taniguchi I."/>
            <person name="Yamaji H."/>
            <person name="Maeda Y."/>
            <person name="Toyohara K."/>
            <person name="Miyamoto K."/>
            <person name="Kimura Y."/>
            <person name="Oda K."/>
        </authorList>
    </citation>
    <scope>NUCLEOTIDE SEQUENCE [LARGE SCALE GENOMIC DNA]</scope>
    <source>
        <strain evidence="4">NBRC 110686 / TISTR 2288 / 201-F6</strain>
    </source>
</reference>
<evidence type="ECO:0000256" key="1">
    <source>
        <dbReference type="SAM" id="SignalP"/>
    </source>
</evidence>
<dbReference type="AlphaFoldDB" id="A0A0K8P6M5"/>
<dbReference type="PANTHER" id="PTHR38591:SF1">
    <property type="entry name" value="BLL1000 PROTEIN"/>
    <property type="match status" value="1"/>
</dbReference>
<gene>
    <name evidence="3" type="ORF">ISF6_4461</name>
</gene>